<dbReference type="Proteomes" id="UP000789702">
    <property type="component" value="Unassembled WGS sequence"/>
</dbReference>
<feature type="non-terminal residue" evidence="1">
    <location>
        <position position="1"/>
    </location>
</feature>
<name>A0ACA9N9N5_9GLOM</name>
<reference evidence="1" key="1">
    <citation type="submission" date="2021-06" db="EMBL/GenBank/DDBJ databases">
        <authorList>
            <person name="Kallberg Y."/>
            <person name="Tangrot J."/>
            <person name="Rosling A."/>
        </authorList>
    </citation>
    <scope>NUCLEOTIDE SEQUENCE</scope>
    <source>
        <strain evidence="1">IL203A</strain>
    </source>
</reference>
<keyword evidence="2" id="KW-1185">Reference proteome</keyword>
<organism evidence="1 2">
    <name type="scientific">Dentiscutata heterogama</name>
    <dbReference type="NCBI Taxonomy" id="1316150"/>
    <lineage>
        <taxon>Eukaryota</taxon>
        <taxon>Fungi</taxon>
        <taxon>Fungi incertae sedis</taxon>
        <taxon>Mucoromycota</taxon>
        <taxon>Glomeromycotina</taxon>
        <taxon>Glomeromycetes</taxon>
        <taxon>Diversisporales</taxon>
        <taxon>Gigasporaceae</taxon>
        <taxon>Dentiscutata</taxon>
    </lineage>
</organism>
<dbReference type="EMBL" id="CAJVPU010012875">
    <property type="protein sequence ID" value="CAG8627497.1"/>
    <property type="molecule type" value="Genomic_DNA"/>
</dbReference>
<accession>A0ACA9N9N5</accession>
<sequence>ETWVPWKEKFVKAWTNELLHLGTTVTSHIESSHATLKAYLQTSTGDLYRVYTAISLAVTNQKKELNTMIASEHIRIPAFATNNSLYRNIKGRQLAAQDTLKSIIDEPSMALQNPGIVRTKGRPSGAPNNQKVNSTKRDPSGFELVDPKARHCAICQQPGHNA</sequence>
<evidence type="ECO:0000313" key="1">
    <source>
        <dbReference type="EMBL" id="CAG8627497.1"/>
    </source>
</evidence>
<evidence type="ECO:0000313" key="2">
    <source>
        <dbReference type="Proteomes" id="UP000789702"/>
    </source>
</evidence>
<proteinExistence type="predicted"/>
<protein>
    <submittedName>
        <fullName evidence="1">2243_t:CDS:1</fullName>
    </submittedName>
</protein>
<comment type="caution">
    <text evidence="1">The sequence shown here is derived from an EMBL/GenBank/DDBJ whole genome shotgun (WGS) entry which is preliminary data.</text>
</comment>
<gene>
    <name evidence="1" type="ORF">DHETER_LOCUS8267</name>
</gene>
<feature type="non-terminal residue" evidence="1">
    <location>
        <position position="162"/>
    </location>
</feature>